<keyword evidence="1" id="KW-1133">Transmembrane helix</keyword>
<keyword evidence="1" id="KW-0472">Membrane</keyword>
<evidence type="ECO:0000313" key="2">
    <source>
        <dbReference type="EMBL" id="MBD1382018.1"/>
    </source>
</evidence>
<dbReference type="Proteomes" id="UP000626844">
    <property type="component" value="Unassembled WGS sequence"/>
</dbReference>
<feature type="transmembrane region" description="Helical" evidence="1">
    <location>
        <begin position="132"/>
        <end position="150"/>
    </location>
</feature>
<dbReference type="RefSeq" id="WP_191159785.1">
    <property type="nucleotide sequence ID" value="NZ_JACXAI010000024.1"/>
</dbReference>
<feature type="transmembrane region" description="Helical" evidence="1">
    <location>
        <begin position="74"/>
        <end position="91"/>
    </location>
</feature>
<gene>
    <name evidence="2" type="ORF">IC621_17455</name>
</gene>
<feature type="transmembrane region" description="Helical" evidence="1">
    <location>
        <begin position="12"/>
        <end position="27"/>
    </location>
</feature>
<keyword evidence="3" id="KW-1185">Reference proteome</keyword>
<evidence type="ECO:0000256" key="1">
    <source>
        <dbReference type="SAM" id="Phobius"/>
    </source>
</evidence>
<sequence>MEFLMNDGEWYVWTLVLISILTILMMPKKNLTWAGVFITLSVGGYLAWFSNSVIGSSIDLFDLAQKKTTEFSDASLLTFVPPCIATIYVNFYNPQKGWFFAITFTLVCFVLEWLLVIVGYMENINWKTWYGIPVYFFFFKFFFPFLLRLLSKKLVKTES</sequence>
<feature type="transmembrane region" description="Helical" evidence="1">
    <location>
        <begin position="98"/>
        <end position="120"/>
    </location>
</feature>
<dbReference type="EMBL" id="JACXAI010000024">
    <property type="protein sequence ID" value="MBD1382018.1"/>
    <property type="molecule type" value="Genomic_DNA"/>
</dbReference>
<reference evidence="2" key="1">
    <citation type="submission" date="2020-09" db="EMBL/GenBank/DDBJ databases">
        <title>A novel bacterium of genus Bacillus, isolated from South China Sea.</title>
        <authorList>
            <person name="Huang H."/>
            <person name="Mo K."/>
            <person name="Hu Y."/>
        </authorList>
    </citation>
    <scope>NUCLEOTIDE SEQUENCE</scope>
    <source>
        <strain evidence="2">IB182487</strain>
    </source>
</reference>
<feature type="transmembrane region" description="Helical" evidence="1">
    <location>
        <begin position="34"/>
        <end position="54"/>
    </location>
</feature>
<accession>A0A926NK14</accession>
<proteinExistence type="predicted"/>
<dbReference type="AlphaFoldDB" id="A0A926NK14"/>
<protein>
    <submittedName>
        <fullName evidence="2">Uncharacterized protein</fullName>
    </submittedName>
</protein>
<comment type="caution">
    <text evidence="2">The sequence shown here is derived from an EMBL/GenBank/DDBJ whole genome shotgun (WGS) entry which is preliminary data.</text>
</comment>
<name>A0A926NK14_9BACI</name>
<keyword evidence="1" id="KW-0812">Transmembrane</keyword>
<evidence type="ECO:0000313" key="3">
    <source>
        <dbReference type="Proteomes" id="UP000626844"/>
    </source>
</evidence>
<organism evidence="2 3">
    <name type="scientific">Metabacillus arenae</name>
    <dbReference type="NCBI Taxonomy" id="2771434"/>
    <lineage>
        <taxon>Bacteria</taxon>
        <taxon>Bacillati</taxon>
        <taxon>Bacillota</taxon>
        <taxon>Bacilli</taxon>
        <taxon>Bacillales</taxon>
        <taxon>Bacillaceae</taxon>
        <taxon>Metabacillus</taxon>
    </lineage>
</organism>